<organism evidence="5">
    <name type="scientific">Hymenolepis diminuta</name>
    <name type="common">Rat tapeworm</name>
    <dbReference type="NCBI Taxonomy" id="6216"/>
    <lineage>
        <taxon>Eukaryota</taxon>
        <taxon>Metazoa</taxon>
        <taxon>Spiralia</taxon>
        <taxon>Lophotrochozoa</taxon>
        <taxon>Platyhelminthes</taxon>
        <taxon>Cestoda</taxon>
        <taxon>Eucestoda</taxon>
        <taxon>Cyclophyllidea</taxon>
        <taxon>Hymenolepididae</taxon>
        <taxon>Hymenolepis</taxon>
    </lineage>
</organism>
<sequence>MLNKQSVDVYDLLFEYVRNLPLAKEDRKRIDFDHMDASWVIDKKFKVSNINLRYEPQGDMGRPQNCVIFSSTFANSTSSEQVNNLRTEKRTTATCRLQLTKSVTRNGSINLQIAPPNTLIQANGGFSKEKALTSEKEEVLEEEICWSLDTQVAVQPGHRTKADLVITEGNYKGKFKIDTLFEGIIYIKPRSKKNKPLPFITIQNFTDFLKPEKGFHPVPDKPGAVIFTNEGICQCTYGIEQHVELKEELL</sequence>
<dbReference type="STRING" id="6216.A0A0R3SAH1"/>
<dbReference type="PANTHER" id="PTHR39369">
    <property type="entry name" value="LIN-24 (TWENTY-FOUR) LIKE"/>
    <property type="match status" value="1"/>
</dbReference>
<dbReference type="Proteomes" id="UP000321570">
    <property type="component" value="Unassembled WGS sequence"/>
</dbReference>
<dbReference type="Gene3D" id="2.170.15.10">
    <property type="entry name" value="Proaerolysin, chain A, domain 3"/>
    <property type="match status" value="1"/>
</dbReference>
<evidence type="ECO:0000313" key="4">
    <source>
        <dbReference type="Proteomes" id="UP000321570"/>
    </source>
</evidence>
<reference evidence="1 3" key="2">
    <citation type="submission" date="2018-11" db="EMBL/GenBank/DDBJ databases">
        <authorList>
            <consortium name="Pathogen Informatics"/>
        </authorList>
    </citation>
    <scope>NUCLEOTIDE SEQUENCE [LARGE SCALE GENOMIC DNA]</scope>
</reference>
<evidence type="ECO:0000313" key="3">
    <source>
        <dbReference type="Proteomes" id="UP000274504"/>
    </source>
</evidence>
<dbReference type="OrthoDB" id="5819442at2759"/>
<dbReference type="AlphaFoldDB" id="A0A0R3SAH1"/>
<dbReference type="EMBL" id="UYSG01000243">
    <property type="protein sequence ID" value="VDL18809.1"/>
    <property type="molecule type" value="Genomic_DNA"/>
</dbReference>
<dbReference type="WBParaSite" id="HDID_0000134701-mRNA-1">
    <property type="protein sequence ID" value="HDID_0000134701-mRNA-1"/>
    <property type="gene ID" value="HDID_0000134701"/>
</dbReference>
<dbReference type="PANTHER" id="PTHR39369:SF6">
    <property type="entry name" value="LIN-24 (TWENTY-FOUR) LIKE"/>
    <property type="match status" value="1"/>
</dbReference>
<evidence type="ECO:0000313" key="1">
    <source>
        <dbReference type="EMBL" id="VDL18809.1"/>
    </source>
</evidence>
<evidence type="ECO:0000313" key="2">
    <source>
        <dbReference type="EMBL" id="VUZ56562.1"/>
    </source>
</evidence>
<reference evidence="5" key="1">
    <citation type="submission" date="2017-02" db="UniProtKB">
        <authorList>
            <consortium name="WormBaseParasite"/>
        </authorList>
    </citation>
    <scope>IDENTIFICATION</scope>
</reference>
<evidence type="ECO:0000313" key="5">
    <source>
        <dbReference type="WBParaSite" id="HDID_0000134701-mRNA-1"/>
    </source>
</evidence>
<reference evidence="2 4" key="3">
    <citation type="submission" date="2019-07" db="EMBL/GenBank/DDBJ databases">
        <authorList>
            <person name="Jastrzebski P J."/>
            <person name="Paukszto L."/>
            <person name="Jastrzebski P J."/>
        </authorList>
    </citation>
    <scope>NUCLEOTIDE SEQUENCE [LARGE SCALE GENOMIC DNA]</scope>
    <source>
        <strain evidence="2 4">WMS-il1</strain>
    </source>
</reference>
<dbReference type="SUPFAM" id="SSF56973">
    <property type="entry name" value="Aerolisin/ETX pore-forming domain"/>
    <property type="match status" value="1"/>
</dbReference>
<protein>
    <submittedName>
        <fullName evidence="5">MHD domain-containing protein</fullName>
    </submittedName>
</protein>
<accession>A0A0R3SAH1</accession>
<gene>
    <name evidence="1" type="ORF">HDID_LOCUS1348</name>
    <name evidence="2" type="ORF">WMSIL1_LOCUS14196</name>
</gene>
<proteinExistence type="predicted"/>
<name>A0A0R3SAH1_HYMDI</name>
<dbReference type="CDD" id="cd20237">
    <property type="entry name" value="PFM_LIN24-like"/>
    <property type="match status" value="1"/>
</dbReference>
<dbReference type="Proteomes" id="UP000274504">
    <property type="component" value="Unassembled WGS sequence"/>
</dbReference>
<dbReference type="EMBL" id="CABIJS010000706">
    <property type="protein sequence ID" value="VUZ56562.1"/>
    <property type="molecule type" value="Genomic_DNA"/>
</dbReference>
<keyword evidence="4" id="KW-1185">Reference proteome</keyword>